<evidence type="ECO:0000313" key="2">
    <source>
        <dbReference type="Proteomes" id="UP000241690"/>
    </source>
</evidence>
<dbReference type="RefSeq" id="XP_024777272.1">
    <property type="nucleotide sequence ID" value="XM_024916938.1"/>
</dbReference>
<reference evidence="1 2" key="1">
    <citation type="submission" date="2016-07" db="EMBL/GenBank/DDBJ databases">
        <title>Multiple horizontal gene transfer events from other fungi enriched the ability of initially mycotrophic Trichoderma (Ascomycota) to feed on dead plant biomass.</title>
        <authorList>
            <consortium name="DOE Joint Genome Institute"/>
            <person name="Aerts A."/>
            <person name="Atanasova L."/>
            <person name="Chenthamara K."/>
            <person name="Zhang J."/>
            <person name="Grujic M."/>
            <person name="Henrissat B."/>
            <person name="Kuo A."/>
            <person name="Salamov A."/>
            <person name="Lipzen A."/>
            <person name="Labutti K."/>
            <person name="Barry K."/>
            <person name="Miao Y."/>
            <person name="Rahimi M.J."/>
            <person name="Shen Q."/>
            <person name="Grigoriev I.V."/>
            <person name="Kubicek C.P."/>
            <person name="Druzhinina I.S."/>
        </authorList>
    </citation>
    <scope>NUCLEOTIDE SEQUENCE [LARGE SCALE GENOMIC DNA]</scope>
    <source>
        <strain evidence="1 2">CBS 226.95</strain>
    </source>
</reference>
<dbReference type="AlphaFoldDB" id="A0A2T4AKK2"/>
<dbReference type="Proteomes" id="UP000241690">
    <property type="component" value="Unassembled WGS sequence"/>
</dbReference>
<gene>
    <name evidence="1" type="ORF">M431DRAFT_491829</name>
</gene>
<accession>A0A2T4AKK2</accession>
<protein>
    <submittedName>
        <fullName evidence="1">Uncharacterized protein</fullName>
    </submittedName>
</protein>
<keyword evidence="2" id="KW-1185">Reference proteome</keyword>
<evidence type="ECO:0000313" key="1">
    <source>
        <dbReference type="EMBL" id="PTB57595.1"/>
    </source>
</evidence>
<dbReference type="EMBL" id="KZ679677">
    <property type="protein sequence ID" value="PTB57595.1"/>
    <property type="molecule type" value="Genomic_DNA"/>
</dbReference>
<organism evidence="1 2">
    <name type="scientific">Trichoderma harzianum CBS 226.95</name>
    <dbReference type="NCBI Taxonomy" id="983964"/>
    <lineage>
        <taxon>Eukaryota</taxon>
        <taxon>Fungi</taxon>
        <taxon>Dikarya</taxon>
        <taxon>Ascomycota</taxon>
        <taxon>Pezizomycotina</taxon>
        <taxon>Sordariomycetes</taxon>
        <taxon>Hypocreomycetidae</taxon>
        <taxon>Hypocreales</taxon>
        <taxon>Hypocreaceae</taxon>
        <taxon>Trichoderma</taxon>
    </lineage>
</organism>
<proteinExistence type="predicted"/>
<name>A0A2T4AKK2_TRIHA</name>
<dbReference type="GeneID" id="36625507"/>
<sequence length="83" mass="8838">MDAGSRSCRHSAVARTKRCRIQSLQEELNVSKSAAVRIAAVPKETPPGEALDASIQLCTSLGKVPRAEFVSPSGSVFKLLLQS</sequence>